<evidence type="ECO:0000256" key="1">
    <source>
        <dbReference type="ARBA" id="ARBA00004273"/>
    </source>
</evidence>
<dbReference type="GO" id="GO:0005743">
    <property type="term" value="C:mitochondrial inner membrane"/>
    <property type="evidence" value="ECO:0007669"/>
    <property type="project" value="UniProtKB-SubCell"/>
</dbReference>
<dbReference type="InterPro" id="IPR036418">
    <property type="entry name" value="Cyt_c_oxidase_su6a_sf"/>
</dbReference>
<keyword evidence="6" id="KW-0812">Transmembrane</keyword>
<organism evidence="7 8">
    <name type="scientific">Tilletia horrida</name>
    <dbReference type="NCBI Taxonomy" id="155126"/>
    <lineage>
        <taxon>Eukaryota</taxon>
        <taxon>Fungi</taxon>
        <taxon>Dikarya</taxon>
        <taxon>Basidiomycota</taxon>
        <taxon>Ustilaginomycotina</taxon>
        <taxon>Exobasidiomycetes</taxon>
        <taxon>Tilletiales</taxon>
        <taxon>Tilletiaceae</taxon>
        <taxon>Tilletia</taxon>
    </lineage>
</organism>
<keyword evidence="2" id="KW-0999">Mitochondrion inner membrane</keyword>
<dbReference type="EMBL" id="JAPDMQ010000441">
    <property type="protein sequence ID" value="KAK0524631.1"/>
    <property type="molecule type" value="Genomic_DNA"/>
</dbReference>
<protein>
    <submittedName>
        <fullName evidence="7">Cytochrome c oxidase subunit 6A</fullName>
    </submittedName>
</protein>
<evidence type="ECO:0000256" key="4">
    <source>
        <dbReference type="ARBA" id="ARBA00023128"/>
    </source>
</evidence>
<dbReference type="Proteomes" id="UP001176521">
    <property type="component" value="Unassembled WGS sequence"/>
</dbReference>
<dbReference type="AlphaFoldDB" id="A0AAN6G995"/>
<evidence type="ECO:0000256" key="2">
    <source>
        <dbReference type="ARBA" id="ARBA00022792"/>
    </source>
</evidence>
<comment type="caution">
    <text evidence="7">The sequence shown here is derived from an EMBL/GenBank/DDBJ whole genome shotgun (WGS) entry which is preliminary data.</text>
</comment>
<dbReference type="SUPFAM" id="SSF81411">
    <property type="entry name" value="Mitochondrial cytochrome c oxidase subunit VIa"/>
    <property type="match status" value="1"/>
</dbReference>
<reference evidence="7" key="1">
    <citation type="journal article" date="2023" name="PhytoFront">
        <title>Draft Genome Resources of Seven Strains of Tilletia horrida, Causal Agent of Kernel Smut of Rice.</title>
        <authorList>
            <person name="Khanal S."/>
            <person name="Antony Babu S."/>
            <person name="Zhou X.G."/>
        </authorList>
    </citation>
    <scope>NUCLEOTIDE SEQUENCE</scope>
    <source>
        <strain evidence="7">TX3</strain>
    </source>
</reference>
<keyword evidence="8" id="KW-1185">Reference proteome</keyword>
<keyword evidence="5 6" id="KW-0472">Membrane</keyword>
<comment type="subcellular location">
    <subcellularLocation>
        <location evidence="1">Mitochondrion inner membrane</location>
    </subcellularLocation>
</comment>
<keyword evidence="3" id="KW-0809">Transit peptide</keyword>
<keyword evidence="6" id="KW-1133">Transmembrane helix</keyword>
<keyword evidence="4" id="KW-0496">Mitochondrion</keyword>
<dbReference type="Gene3D" id="4.10.95.10">
    <property type="entry name" value="Cytochrome c oxidase, subunit VIa"/>
    <property type="match status" value="1"/>
</dbReference>
<proteinExistence type="predicted"/>
<evidence type="ECO:0000256" key="6">
    <source>
        <dbReference type="SAM" id="Phobius"/>
    </source>
</evidence>
<name>A0AAN6G995_9BASI</name>
<evidence type="ECO:0000313" key="7">
    <source>
        <dbReference type="EMBL" id="KAK0524631.1"/>
    </source>
</evidence>
<dbReference type="Pfam" id="PF02046">
    <property type="entry name" value="COX6A"/>
    <property type="match status" value="2"/>
</dbReference>
<dbReference type="InterPro" id="IPR001349">
    <property type="entry name" value="Cyt_c_oxidase_su6a"/>
</dbReference>
<evidence type="ECO:0000256" key="3">
    <source>
        <dbReference type="ARBA" id="ARBA00022946"/>
    </source>
</evidence>
<evidence type="ECO:0000256" key="5">
    <source>
        <dbReference type="ARBA" id="ARBA00023136"/>
    </source>
</evidence>
<sequence length="173" mass="19395">MSFARSAFALTARSAAVARRPAVAAVQRRSIASAPVGEEFIKERKHTAEHAAKSADLWRKISMYVCLPGGEYQEPEEKHARAGAHSTSTIQDRRADTLGLLLLCASSAVVLGVYIYGIEAEHIHHRDHEIHENGGELPERVFYEYNNIRKRSFPWGQQSLFFNAKANYPAEEM</sequence>
<feature type="transmembrane region" description="Helical" evidence="6">
    <location>
        <begin position="98"/>
        <end position="116"/>
    </location>
</feature>
<evidence type="ECO:0000313" key="8">
    <source>
        <dbReference type="Proteomes" id="UP001176521"/>
    </source>
</evidence>
<gene>
    <name evidence="7" type="primary">COX6A</name>
    <name evidence="7" type="ORF">OC842_005772</name>
</gene>
<accession>A0AAN6G995</accession>